<name>A0ABT8BKW4_9HYPH</name>
<organism evidence="1 2">
    <name type="scientific">Methylobacterium adhaesivum</name>
    <dbReference type="NCBI Taxonomy" id="333297"/>
    <lineage>
        <taxon>Bacteria</taxon>
        <taxon>Pseudomonadati</taxon>
        <taxon>Pseudomonadota</taxon>
        <taxon>Alphaproteobacteria</taxon>
        <taxon>Hyphomicrobiales</taxon>
        <taxon>Methylobacteriaceae</taxon>
        <taxon>Methylobacterium</taxon>
    </lineage>
</organism>
<evidence type="ECO:0000313" key="1">
    <source>
        <dbReference type="EMBL" id="MDN3592409.1"/>
    </source>
</evidence>
<keyword evidence="2" id="KW-1185">Reference proteome</keyword>
<sequence>MAPEEIKAKVHQTYERAFQGSMSYSRRHPQVDHLFRDLKLYGRDAGADFAVTHLGRIVQDVLDAAGSRQMSLTLHAYEFGKAAIMGLEETLRERTGLRVEVVKSAITLIWAEERAGLI</sequence>
<comment type="caution">
    <text evidence="1">The sequence shown here is derived from an EMBL/GenBank/DDBJ whole genome shotgun (WGS) entry which is preliminary data.</text>
</comment>
<accession>A0ABT8BKW4</accession>
<dbReference type="EMBL" id="JAUFPX010000017">
    <property type="protein sequence ID" value="MDN3592409.1"/>
    <property type="molecule type" value="Genomic_DNA"/>
</dbReference>
<reference evidence="2" key="1">
    <citation type="journal article" date="2019" name="Int. J. Syst. Evol. Microbiol.">
        <title>The Global Catalogue of Microorganisms (GCM) 10K type strain sequencing project: providing services to taxonomists for standard genome sequencing and annotation.</title>
        <authorList>
            <consortium name="The Broad Institute Genomics Platform"/>
            <consortium name="The Broad Institute Genome Sequencing Center for Infectious Disease"/>
            <person name="Wu L."/>
            <person name="Ma J."/>
        </authorList>
    </citation>
    <scope>NUCLEOTIDE SEQUENCE [LARGE SCALE GENOMIC DNA]</scope>
    <source>
        <strain evidence="2">CECT 7069</strain>
    </source>
</reference>
<dbReference type="Proteomes" id="UP001224644">
    <property type="component" value="Unassembled WGS sequence"/>
</dbReference>
<dbReference type="RefSeq" id="WP_238227428.1">
    <property type="nucleotide sequence ID" value="NZ_BPQD01000028.1"/>
</dbReference>
<proteinExistence type="predicted"/>
<gene>
    <name evidence="1" type="ORF">QWZ12_17590</name>
</gene>
<evidence type="ECO:0000313" key="2">
    <source>
        <dbReference type="Proteomes" id="UP001224644"/>
    </source>
</evidence>
<protein>
    <submittedName>
        <fullName evidence="1">Uncharacterized protein</fullName>
    </submittedName>
</protein>